<comment type="caution">
    <text evidence="1">The sequence shown here is derived from an EMBL/GenBank/DDBJ whole genome shotgun (WGS) entry which is preliminary data.</text>
</comment>
<name>A0ABD3XG70_SINWO</name>
<dbReference type="Proteomes" id="UP001634394">
    <property type="component" value="Unassembled WGS sequence"/>
</dbReference>
<dbReference type="EMBL" id="JBJQND010000002">
    <property type="protein sequence ID" value="KAL3884591.1"/>
    <property type="molecule type" value="Genomic_DNA"/>
</dbReference>
<reference evidence="1 2" key="1">
    <citation type="submission" date="2024-11" db="EMBL/GenBank/DDBJ databases">
        <title>Chromosome-level genome assembly of the freshwater bivalve Anodonta woodiana.</title>
        <authorList>
            <person name="Chen X."/>
        </authorList>
    </citation>
    <scope>NUCLEOTIDE SEQUENCE [LARGE SCALE GENOMIC DNA]</scope>
    <source>
        <strain evidence="1">MN2024</strain>
        <tissue evidence="1">Gills</tissue>
    </source>
</reference>
<evidence type="ECO:0000313" key="2">
    <source>
        <dbReference type="Proteomes" id="UP001634394"/>
    </source>
</evidence>
<sequence>MKHCLFSDTDVSNNELLEDFYQFISLPDRDVFEKGFTDFSSVGLEDLLDALDAHECRTKVNGENFKAGLVEIAHKEMIQMSMYVCDCWRDILKGLSISTENLTDVYSTLIPSNRKVVQMLQIPESLNAQTNEVSKYLKRYVRELD</sequence>
<dbReference type="AlphaFoldDB" id="A0ABD3XG70"/>
<proteinExistence type="predicted"/>
<keyword evidence="2" id="KW-1185">Reference proteome</keyword>
<gene>
    <name evidence="1" type="ORF">ACJMK2_024722</name>
</gene>
<organism evidence="1 2">
    <name type="scientific">Sinanodonta woodiana</name>
    <name type="common">Chinese pond mussel</name>
    <name type="synonym">Anodonta woodiana</name>
    <dbReference type="NCBI Taxonomy" id="1069815"/>
    <lineage>
        <taxon>Eukaryota</taxon>
        <taxon>Metazoa</taxon>
        <taxon>Spiralia</taxon>
        <taxon>Lophotrochozoa</taxon>
        <taxon>Mollusca</taxon>
        <taxon>Bivalvia</taxon>
        <taxon>Autobranchia</taxon>
        <taxon>Heteroconchia</taxon>
        <taxon>Palaeoheterodonta</taxon>
        <taxon>Unionida</taxon>
        <taxon>Unionoidea</taxon>
        <taxon>Unionidae</taxon>
        <taxon>Unioninae</taxon>
        <taxon>Sinanodonta</taxon>
    </lineage>
</organism>
<protein>
    <submittedName>
        <fullName evidence="1">Uncharacterized protein</fullName>
    </submittedName>
</protein>
<evidence type="ECO:0000313" key="1">
    <source>
        <dbReference type="EMBL" id="KAL3884591.1"/>
    </source>
</evidence>
<accession>A0ABD3XG70</accession>